<name>A0ABX3JRR8_9BACL</name>
<reference evidence="1 2" key="1">
    <citation type="submission" date="2016-12" db="EMBL/GenBank/DDBJ databases">
        <title>Genome sequencing and description of Paenibacillus sp. nov. from high altitude lake in the Indian Trans- Himalayas.</title>
        <authorList>
            <person name="Kiran S."/>
            <person name="Swarnkar M.K."/>
            <person name="Rana A."/>
            <person name="Tewari R."/>
            <person name="Gulati A."/>
        </authorList>
    </citation>
    <scope>NUCLEOTIDE SEQUENCE [LARGE SCALE GENOMIC DNA]</scope>
    <source>
        <strain evidence="1 2">IHBB 9951</strain>
    </source>
</reference>
<dbReference type="Proteomes" id="UP000189059">
    <property type="component" value="Unassembled WGS sequence"/>
</dbReference>
<evidence type="ECO:0000313" key="1">
    <source>
        <dbReference type="EMBL" id="OOC58743.1"/>
    </source>
</evidence>
<keyword evidence="2" id="KW-1185">Reference proteome</keyword>
<evidence type="ECO:0000313" key="2">
    <source>
        <dbReference type="Proteomes" id="UP000189059"/>
    </source>
</evidence>
<dbReference type="RefSeq" id="WP_077569648.1">
    <property type="nucleotide sequence ID" value="NZ_MRVI01000002.1"/>
</dbReference>
<accession>A0ABX3JRR8</accession>
<sequence>MINTKVIVVREAFEWLEVHPEGDFLEQDLKELIRYLSRVYPKAEYWELGLNRVRFINVVGTIRLSRVQIDIIPKFELQDEGILALQNMLTVCGHVPYRTFDNNSRMQFAQMDLLTWIASAYCRELEDQMRRGVPAGYVQVEDNSLRLRGRVVLPHHLRRNSADKTRVYCAFDERTTDIPLNQVLFKAVTVLLRKTPNQSVRKKLKQLLVYFEDVSEPYDLPTALASVCLDRLQSRFESAFRLAKLILSRMSLLQRGAQEDCLSFLFDASLLYESYIGCLLKPMAEDLSMTVHLQHEEVKLLRNEDSGHENVQLKPDIVVGRISQDGHQEWNAILDTKWKRARIRKEDDIYQLYAYVTGYSEATHAVLVYPRTVDDAKSMNWSLMAFPGKRIMTRTVRILRKEETQEDLREILQELQIQDAVDLHH</sequence>
<gene>
    <name evidence="1" type="ORF">BBD40_23995</name>
</gene>
<dbReference type="Pfam" id="PF10117">
    <property type="entry name" value="McrBC"/>
    <property type="match status" value="1"/>
</dbReference>
<dbReference type="PANTHER" id="PTHR38733">
    <property type="entry name" value="PROTEIN MCRC"/>
    <property type="match status" value="1"/>
</dbReference>
<dbReference type="InterPro" id="IPR019292">
    <property type="entry name" value="McrC"/>
</dbReference>
<comment type="caution">
    <text evidence="1">The sequence shown here is derived from an EMBL/GenBank/DDBJ whole genome shotgun (WGS) entry which is preliminary data.</text>
</comment>
<proteinExistence type="predicted"/>
<organism evidence="1 2">
    <name type="scientific">Paenibacillus ihbetae</name>
    <dbReference type="NCBI Taxonomy" id="1870820"/>
    <lineage>
        <taxon>Bacteria</taxon>
        <taxon>Bacillati</taxon>
        <taxon>Bacillota</taxon>
        <taxon>Bacilli</taxon>
        <taxon>Bacillales</taxon>
        <taxon>Paenibacillaceae</taxon>
        <taxon>Paenibacillus</taxon>
    </lineage>
</organism>
<evidence type="ECO:0008006" key="3">
    <source>
        <dbReference type="Google" id="ProtNLM"/>
    </source>
</evidence>
<dbReference type="EMBL" id="MRVI01000002">
    <property type="protein sequence ID" value="OOC58743.1"/>
    <property type="molecule type" value="Genomic_DNA"/>
</dbReference>
<dbReference type="PANTHER" id="PTHR38733:SF1">
    <property type="entry name" value="TYPE IV METHYL-DIRECTED RESTRICTION ENZYME ECOKMCRBC"/>
    <property type="match status" value="1"/>
</dbReference>
<protein>
    <recommendedName>
        <fullName evidence="3">ATP-dependent helicase</fullName>
    </recommendedName>
</protein>